<proteinExistence type="predicted"/>
<evidence type="ECO:0000313" key="1">
    <source>
        <dbReference type="EMBL" id="OAO90345.1"/>
    </source>
</evidence>
<sequence>MVAVQLFTWKPLILPSQALTRDRLASFHRFCFCNFFLILDISENNCMVVTLSISDKMMIVKFVILRRF</sequence>
<evidence type="ECO:0000313" key="2">
    <source>
        <dbReference type="Proteomes" id="UP000078284"/>
    </source>
</evidence>
<dbReference type="AlphaFoldDB" id="A0A178U9N9"/>
<gene>
    <name evidence="1" type="ordered locus">AXX17_At5g02110</name>
</gene>
<accession>A0A178U9N9</accession>
<dbReference type="Proteomes" id="UP000078284">
    <property type="component" value="Chromosome 5"/>
</dbReference>
<organism evidence="1 2">
    <name type="scientific">Arabidopsis thaliana</name>
    <name type="common">Mouse-ear cress</name>
    <dbReference type="NCBI Taxonomy" id="3702"/>
    <lineage>
        <taxon>Eukaryota</taxon>
        <taxon>Viridiplantae</taxon>
        <taxon>Streptophyta</taxon>
        <taxon>Embryophyta</taxon>
        <taxon>Tracheophyta</taxon>
        <taxon>Spermatophyta</taxon>
        <taxon>Magnoliopsida</taxon>
        <taxon>eudicotyledons</taxon>
        <taxon>Gunneridae</taxon>
        <taxon>Pentapetalae</taxon>
        <taxon>rosids</taxon>
        <taxon>malvids</taxon>
        <taxon>Brassicales</taxon>
        <taxon>Brassicaceae</taxon>
        <taxon>Camelineae</taxon>
        <taxon>Arabidopsis</taxon>
    </lineage>
</organism>
<dbReference type="EMBL" id="LUHQ01000005">
    <property type="protein sequence ID" value="OAO90345.1"/>
    <property type="molecule type" value="Genomic_DNA"/>
</dbReference>
<protein>
    <submittedName>
        <fullName evidence="1">Uncharacterized protein</fullName>
    </submittedName>
</protein>
<reference evidence="2" key="1">
    <citation type="journal article" date="2016" name="Proc. Natl. Acad. Sci. U.S.A.">
        <title>Chromosome-level assembly of Arabidopsis thaliana Ler reveals the extent of translocation and inversion polymorphisms.</title>
        <authorList>
            <person name="Zapata L."/>
            <person name="Ding J."/>
            <person name="Willing E.M."/>
            <person name="Hartwig B."/>
            <person name="Bezdan D."/>
            <person name="Jiao W.B."/>
            <person name="Patel V."/>
            <person name="Velikkakam James G."/>
            <person name="Koornneef M."/>
            <person name="Ossowski S."/>
            <person name="Schneeberger K."/>
        </authorList>
    </citation>
    <scope>NUCLEOTIDE SEQUENCE [LARGE SCALE GENOMIC DNA]</scope>
    <source>
        <strain evidence="2">cv. Landsberg erecta</strain>
    </source>
</reference>
<name>A0A178U9N9_ARATH</name>
<comment type="caution">
    <text evidence="1">The sequence shown here is derived from an EMBL/GenBank/DDBJ whole genome shotgun (WGS) entry which is preliminary data.</text>
</comment>